<proteinExistence type="predicted"/>
<keyword evidence="2" id="KW-1185">Reference proteome</keyword>
<protein>
    <submittedName>
        <fullName evidence="1">Uncharacterized protein</fullName>
    </submittedName>
</protein>
<dbReference type="GeneID" id="26969572"/>
<reference evidence="1 2" key="1">
    <citation type="journal article" date="2014" name="J. Virol.">
        <title>An eriophyid mite-transmitted plant virus contains eight genomic RNA segments with unusual heterogeneity in the nucleocapsid protein.</title>
        <authorList>
            <person name="Tatineni S."/>
            <person name="McMechan A.J."/>
            <person name="Wosula E.N."/>
            <person name="Wegulo S.N."/>
            <person name="Graybosch R.A."/>
            <person name="French R."/>
            <person name="Hein G.L."/>
        </authorList>
    </citation>
    <scope>NUCLEOTIDE SEQUENCE [LARGE SCALE GENOMIC DNA]</scope>
    <source>
        <strain evidence="1">Nebraska</strain>
    </source>
</reference>
<evidence type="ECO:0000313" key="1">
    <source>
        <dbReference type="EMBL" id="AIK23038.1"/>
    </source>
</evidence>
<dbReference type="Proteomes" id="UP000217939">
    <property type="component" value="Genome"/>
</dbReference>
<organism evidence="1 2">
    <name type="scientific">Emaravirus tritici</name>
    <dbReference type="NCBI Taxonomy" id="1980428"/>
    <lineage>
        <taxon>Viruses</taxon>
        <taxon>Riboviria</taxon>
        <taxon>Orthornavirae</taxon>
        <taxon>Negarnaviricota</taxon>
        <taxon>Polyploviricotina</taxon>
        <taxon>Bunyaviricetes</taxon>
        <taxon>Elliovirales</taxon>
        <taxon>Fimoviridae</taxon>
        <taxon>Emaravirus</taxon>
    </lineage>
</organism>
<sequence>MLSKSNIIFLSLLSLMFPSISNGMNYWNPFSYYYSYEQLNDLASFGNNVCEQAESDSDDDIETEVRYVNPYTGDHVLTDSNNYCHLHSAFNNQLQVLEINKKHNTHGKSNEKYPDQSNVSLPTGISGYIFNELVDGFQFHLSKSPTRTHIVSRLVPMERYFRSIFILPDVSLNDFAYLQVWYVASDGLMTAEIGMKKWRGNNYWTPLVFNTDDEYSTGWFGDKHIEWPKSVKRTRDISTESHIYKNGDEIKLTTEFHNGLTEMWINGDYIGSVEMDYKVNRVEFGFEQDQYGKCREFLVKSMKQW</sequence>
<dbReference type="EMBL" id="KJ939630">
    <property type="protein sequence ID" value="AIK23038.1"/>
    <property type="molecule type" value="Genomic_RNA"/>
</dbReference>
<evidence type="ECO:0000313" key="2">
    <source>
        <dbReference type="Proteomes" id="UP000217939"/>
    </source>
</evidence>
<dbReference type="Pfam" id="PF22875">
    <property type="entry name" value="Glu2-Pro"/>
    <property type="match status" value="1"/>
</dbReference>
<dbReference type="KEGG" id="vg:26969572"/>
<accession>A0A076VAA0</accession>
<dbReference type="RefSeq" id="YP_009237261.1">
    <property type="nucleotide sequence ID" value="NC_029554.1"/>
</dbReference>
<name>A0A076VAA0_9VIRU</name>